<accession>A0A0C1FGF6</accession>
<feature type="transmembrane region" description="Helical" evidence="1">
    <location>
        <begin position="188"/>
        <end position="208"/>
    </location>
</feature>
<sequence length="220" mass="25682">MELTTEQQQEVASLVSGTTKYKETYDEVYDHVLNRLTAENQVYSFTLVDEILAEDFGGETEILANETIHAKRITKQYFRLFKGEIINAFKWPQLPANLVMIMSWVFLYYTTLKTGFNTKPINASIGIVVILMCLFYYLKRYYLDRKLQKPSIKYSFLQASTSIGVSFYVFMFFWFLSPDSIVEISRNLKTILVLSLFCCTSIYLRAFIKLYNKKIKVLAV</sequence>
<proteinExistence type="predicted"/>
<organism evidence="2 3">
    <name type="scientific">Pedobacter kyungheensis</name>
    <dbReference type="NCBI Taxonomy" id="1069985"/>
    <lineage>
        <taxon>Bacteria</taxon>
        <taxon>Pseudomonadati</taxon>
        <taxon>Bacteroidota</taxon>
        <taxon>Sphingobacteriia</taxon>
        <taxon>Sphingobacteriales</taxon>
        <taxon>Sphingobacteriaceae</taxon>
        <taxon>Pedobacter</taxon>
    </lineage>
</organism>
<comment type="caution">
    <text evidence="2">The sequence shown here is derived from an EMBL/GenBank/DDBJ whole genome shotgun (WGS) entry which is preliminary data.</text>
</comment>
<keyword evidence="1" id="KW-1133">Transmembrane helix</keyword>
<evidence type="ECO:0000313" key="3">
    <source>
        <dbReference type="Proteomes" id="UP000031246"/>
    </source>
</evidence>
<dbReference type="OrthoDB" id="792396at2"/>
<feature type="transmembrane region" description="Helical" evidence="1">
    <location>
        <begin position="121"/>
        <end position="138"/>
    </location>
</feature>
<keyword evidence="3" id="KW-1185">Reference proteome</keyword>
<reference evidence="2 3" key="1">
    <citation type="submission" date="2014-10" db="EMBL/GenBank/DDBJ databases">
        <title>Pedobacter Kyungheensis.</title>
        <authorList>
            <person name="Anderson B.M."/>
            <person name="Newman J.D."/>
        </authorList>
    </citation>
    <scope>NUCLEOTIDE SEQUENCE [LARGE SCALE GENOMIC DNA]</scope>
    <source>
        <strain evidence="2 3">KACC 16221</strain>
    </source>
</reference>
<feature type="transmembrane region" description="Helical" evidence="1">
    <location>
        <begin position="88"/>
        <end position="109"/>
    </location>
</feature>
<evidence type="ECO:0000313" key="2">
    <source>
        <dbReference type="EMBL" id="KIA90893.1"/>
    </source>
</evidence>
<evidence type="ECO:0000256" key="1">
    <source>
        <dbReference type="SAM" id="Phobius"/>
    </source>
</evidence>
<keyword evidence="1" id="KW-0812">Transmembrane</keyword>
<dbReference type="RefSeq" id="WP_039482102.1">
    <property type="nucleotide sequence ID" value="NZ_JSYN01000038.1"/>
</dbReference>
<dbReference type="EMBL" id="JSYN01000038">
    <property type="protein sequence ID" value="KIA90893.1"/>
    <property type="molecule type" value="Genomic_DNA"/>
</dbReference>
<keyword evidence="1" id="KW-0472">Membrane</keyword>
<gene>
    <name evidence="2" type="ORF">OC25_24245</name>
</gene>
<feature type="transmembrane region" description="Helical" evidence="1">
    <location>
        <begin position="159"/>
        <end position="176"/>
    </location>
</feature>
<name>A0A0C1FGF6_9SPHI</name>
<dbReference type="Proteomes" id="UP000031246">
    <property type="component" value="Unassembled WGS sequence"/>
</dbReference>
<dbReference type="AlphaFoldDB" id="A0A0C1FGF6"/>
<protein>
    <submittedName>
        <fullName evidence="2">Uncharacterized protein</fullName>
    </submittedName>
</protein>